<dbReference type="SUPFAM" id="SSF53300">
    <property type="entry name" value="vWA-like"/>
    <property type="match status" value="1"/>
</dbReference>
<comment type="caution">
    <text evidence="2">The sequence shown here is derived from an EMBL/GenBank/DDBJ whole genome shotgun (WGS) entry which is preliminary data.</text>
</comment>
<dbReference type="InterPro" id="IPR036465">
    <property type="entry name" value="vWFA_dom_sf"/>
</dbReference>
<dbReference type="GO" id="GO:0043161">
    <property type="term" value="P:proteasome-mediated ubiquitin-dependent protein catabolic process"/>
    <property type="evidence" value="ECO:0007669"/>
    <property type="project" value="TreeGrafter"/>
</dbReference>
<dbReference type="GO" id="GO:0005634">
    <property type="term" value="C:nucleus"/>
    <property type="evidence" value="ECO:0007669"/>
    <property type="project" value="TreeGrafter"/>
</dbReference>
<dbReference type="PANTHER" id="PTHR10223:SF0">
    <property type="entry name" value="26S PROTEASOME NON-ATPASE REGULATORY SUBUNIT 4"/>
    <property type="match status" value="1"/>
</dbReference>
<accession>A0A9Q0RPL0</accession>
<dbReference type="InterPro" id="IPR002035">
    <property type="entry name" value="VWF_A"/>
</dbReference>
<proteinExistence type="predicted"/>
<name>A0A9Q0RPL0_BLOTA</name>
<organism evidence="2 3">
    <name type="scientific">Blomia tropicalis</name>
    <name type="common">Mite</name>
    <dbReference type="NCBI Taxonomy" id="40697"/>
    <lineage>
        <taxon>Eukaryota</taxon>
        <taxon>Metazoa</taxon>
        <taxon>Ecdysozoa</taxon>
        <taxon>Arthropoda</taxon>
        <taxon>Chelicerata</taxon>
        <taxon>Arachnida</taxon>
        <taxon>Acari</taxon>
        <taxon>Acariformes</taxon>
        <taxon>Sarcoptiformes</taxon>
        <taxon>Astigmata</taxon>
        <taxon>Glycyphagoidea</taxon>
        <taxon>Echimyopodidae</taxon>
        <taxon>Blomia</taxon>
    </lineage>
</organism>
<feature type="domain" description="VWFA" evidence="1">
    <location>
        <begin position="5"/>
        <end position="116"/>
    </location>
</feature>
<evidence type="ECO:0000259" key="1">
    <source>
        <dbReference type="Pfam" id="PF13519"/>
    </source>
</evidence>
<dbReference type="GO" id="GO:0008540">
    <property type="term" value="C:proteasome regulatory particle, base subcomplex"/>
    <property type="evidence" value="ECO:0007669"/>
    <property type="project" value="TreeGrafter"/>
</dbReference>
<dbReference type="AlphaFoldDB" id="A0A9Q0RPL0"/>
<evidence type="ECO:0000313" key="2">
    <source>
        <dbReference type="EMBL" id="KAJ6221695.1"/>
    </source>
</evidence>
<dbReference type="Pfam" id="PF13519">
    <property type="entry name" value="VWA_2"/>
    <property type="match status" value="1"/>
</dbReference>
<keyword evidence="3" id="KW-1185">Reference proteome</keyword>
<evidence type="ECO:0000313" key="3">
    <source>
        <dbReference type="Proteomes" id="UP001142055"/>
    </source>
</evidence>
<dbReference type="Gene3D" id="3.40.50.410">
    <property type="entry name" value="von Willebrand factor, type A domain"/>
    <property type="match status" value="1"/>
</dbReference>
<reference evidence="2" key="1">
    <citation type="submission" date="2022-12" db="EMBL/GenBank/DDBJ databases">
        <title>Genome assemblies of Blomia tropicalis.</title>
        <authorList>
            <person name="Cui Y."/>
        </authorList>
    </citation>
    <scope>NUCLEOTIDE SEQUENCE</scope>
    <source>
        <tissue evidence="2">Adult mites</tissue>
    </source>
</reference>
<protein>
    <recommendedName>
        <fullName evidence="1">VWFA domain-containing protein</fullName>
    </recommendedName>
</protein>
<sequence>MAHSIIICFDNSESARNGDFLPNRLVTMRETVYEVAQAIVRHREDNEIGFITMGGSRPDLASPMSHNMITFQKKLHETRTTGNMVDLFASLKLALLIHNHRISMKIKLKRRVIVFLGSTINEIVQKDAQIDKIGEQYRQNEVSLDLIIFGDPIEVKCSLEYFELFVDSLGSESQLIGICSNNHDISTFIFDRLRSLSEFRQFRIFIPSMELPQTDDIDLELMTAIQLSLNDLQQHGSAKGAKTSDLSSLETTVKEKSKTIKSITKLNVKSPSIENLKSSLFKNVKDENEFLKVRKSLKEKILLDKAKVEERKLLQFKSIHSSTAWKEEKQQLIKSKILKQTNVTKEKYTENSENNIPKRRVKRTVVKNVNTTKNKDQAFVSQTRSQKSNYSIASSRTKRDVSPFSIEKSDIPKMEDFYKLLKKIQSLKRPRTPRMSSSLEMKKKSITNIRLPKSRKTSVIFQNSALHSEKNVIKKSVGKFDFDKMKKIIDEKLNQLQENSRNKIGILQPNKLETLKSSPIHHTNLLPTIHQTKKKFEPIKIPILGKPFKLLNLNHNSKNSKLTEKKYVKT</sequence>
<dbReference type="PANTHER" id="PTHR10223">
    <property type="entry name" value="26S PROTEASOME NON-ATPASE REGULATORY SUBUNIT 4"/>
    <property type="match status" value="1"/>
</dbReference>
<dbReference type="GO" id="GO:0005829">
    <property type="term" value="C:cytosol"/>
    <property type="evidence" value="ECO:0007669"/>
    <property type="project" value="TreeGrafter"/>
</dbReference>
<dbReference type="GO" id="GO:0031593">
    <property type="term" value="F:polyubiquitin modification-dependent protein binding"/>
    <property type="evidence" value="ECO:0007669"/>
    <property type="project" value="TreeGrafter"/>
</dbReference>
<dbReference type="InterPro" id="IPR027040">
    <property type="entry name" value="PSMD4"/>
</dbReference>
<dbReference type="Proteomes" id="UP001142055">
    <property type="component" value="Chromosome 1"/>
</dbReference>
<gene>
    <name evidence="2" type="ORF">RDWZM_000240</name>
</gene>
<feature type="non-terminal residue" evidence="2">
    <location>
        <position position="570"/>
    </location>
</feature>
<dbReference type="EMBL" id="JAPWDV010000001">
    <property type="protein sequence ID" value="KAJ6221695.1"/>
    <property type="molecule type" value="Genomic_DNA"/>
</dbReference>